<proteinExistence type="predicted"/>
<evidence type="ECO:0000313" key="1">
    <source>
        <dbReference type="EMBL" id="RNA34222.1"/>
    </source>
</evidence>
<evidence type="ECO:0000313" key="2">
    <source>
        <dbReference type="Proteomes" id="UP000276133"/>
    </source>
</evidence>
<name>A0A3M7SEM7_BRAPC</name>
<accession>A0A3M7SEM7</accession>
<comment type="caution">
    <text evidence="1">The sequence shown here is derived from an EMBL/GenBank/DDBJ whole genome shotgun (WGS) entry which is preliminary data.</text>
</comment>
<gene>
    <name evidence="1" type="ORF">BpHYR1_044890</name>
</gene>
<dbReference type="AlphaFoldDB" id="A0A3M7SEM7"/>
<reference evidence="1 2" key="1">
    <citation type="journal article" date="2018" name="Sci. Rep.">
        <title>Genomic signatures of local adaptation to the degree of environmental predictability in rotifers.</title>
        <authorList>
            <person name="Franch-Gras L."/>
            <person name="Hahn C."/>
            <person name="Garcia-Roger E.M."/>
            <person name="Carmona M.J."/>
            <person name="Serra M."/>
            <person name="Gomez A."/>
        </authorList>
    </citation>
    <scope>NUCLEOTIDE SEQUENCE [LARGE SCALE GENOMIC DNA]</scope>
    <source>
        <strain evidence="1">HYR1</strain>
    </source>
</reference>
<protein>
    <submittedName>
        <fullName evidence="1">Uncharacterized protein</fullName>
    </submittedName>
</protein>
<sequence length="89" mass="10818">KKKIKVCYHRLNFNLFHLTVHLIHSVINIVVGYKFIIEENVVTQTVLIDMEKFLIFKFSKNKQIFIILIKKKRRVFRRIDYFNNHVGNN</sequence>
<keyword evidence="2" id="KW-1185">Reference proteome</keyword>
<organism evidence="1 2">
    <name type="scientific">Brachionus plicatilis</name>
    <name type="common">Marine rotifer</name>
    <name type="synonym">Brachionus muelleri</name>
    <dbReference type="NCBI Taxonomy" id="10195"/>
    <lineage>
        <taxon>Eukaryota</taxon>
        <taxon>Metazoa</taxon>
        <taxon>Spiralia</taxon>
        <taxon>Gnathifera</taxon>
        <taxon>Rotifera</taxon>
        <taxon>Eurotatoria</taxon>
        <taxon>Monogononta</taxon>
        <taxon>Pseudotrocha</taxon>
        <taxon>Ploima</taxon>
        <taxon>Brachionidae</taxon>
        <taxon>Brachionus</taxon>
    </lineage>
</organism>
<feature type="non-terminal residue" evidence="1">
    <location>
        <position position="1"/>
    </location>
</feature>
<dbReference type="EMBL" id="REGN01001514">
    <property type="protein sequence ID" value="RNA34222.1"/>
    <property type="molecule type" value="Genomic_DNA"/>
</dbReference>
<dbReference type="Proteomes" id="UP000276133">
    <property type="component" value="Unassembled WGS sequence"/>
</dbReference>